<feature type="transmembrane region" description="Helical" evidence="1">
    <location>
        <begin position="20"/>
        <end position="43"/>
    </location>
</feature>
<feature type="transmembrane region" description="Helical" evidence="1">
    <location>
        <begin position="168"/>
        <end position="188"/>
    </location>
</feature>
<accession>A0ABW7NE66</accession>
<protein>
    <submittedName>
        <fullName evidence="3">Sulfite exporter TauE/SafE family protein</fullName>
    </submittedName>
</protein>
<feature type="transmembrane region" description="Helical" evidence="1">
    <location>
        <begin position="200"/>
        <end position="221"/>
    </location>
</feature>
<dbReference type="PANTHER" id="PTHR42208">
    <property type="entry name" value="HEAVY METAL TRANSPORTER-RELATED"/>
    <property type="match status" value="1"/>
</dbReference>
<dbReference type="Proteomes" id="UP001610063">
    <property type="component" value="Unassembled WGS sequence"/>
</dbReference>
<keyword evidence="1" id="KW-0812">Transmembrane</keyword>
<feature type="transmembrane region" description="Helical" evidence="1">
    <location>
        <begin position="88"/>
        <end position="106"/>
    </location>
</feature>
<feature type="transmembrane region" description="Helical" evidence="1">
    <location>
        <begin position="63"/>
        <end position="82"/>
    </location>
</feature>
<organism evidence="3 4">
    <name type="scientific">Marinoscillum luteum</name>
    <dbReference type="NCBI Taxonomy" id="861051"/>
    <lineage>
        <taxon>Bacteria</taxon>
        <taxon>Pseudomonadati</taxon>
        <taxon>Bacteroidota</taxon>
        <taxon>Cytophagia</taxon>
        <taxon>Cytophagales</taxon>
        <taxon>Reichenbachiellaceae</taxon>
        <taxon>Marinoscillum</taxon>
    </lineage>
</organism>
<evidence type="ECO:0000313" key="3">
    <source>
        <dbReference type="EMBL" id="MFH6985829.1"/>
    </source>
</evidence>
<dbReference type="InterPro" id="IPR039447">
    <property type="entry name" value="UreH-like_TM_dom"/>
</dbReference>
<keyword evidence="1" id="KW-1133">Transmembrane helix</keyword>
<evidence type="ECO:0000313" key="4">
    <source>
        <dbReference type="Proteomes" id="UP001610063"/>
    </source>
</evidence>
<evidence type="ECO:0000256" key="1">
    <source>
        <dbReference type="SAM" id="Phobius"/>
    </source>
</evidence>
<keyword evidence="1" id="KW-0472">Membrane</keyword>
<dbReference type="RefSeq" id="WP_395419253.1">
    <property type="nucleotide sequence ID" value="NZ_JBIPKE010000020.1"/>
</dbReference>
<gene>
    <name evidence="3" type="ORF">ACHKAR_20410</name>
</gene>
<name>A0ABW7NE66_9BACT</name>
<dbReference type="EMBL" id="JBIPKE010000020">
    <property type="protein sequence ID" value="MFH6985829.1"/>
    <property type="molecule type" value="Genomic_DNA"/>
</dbReference>
<dbReference type="PANTHER" id="PTHR42208:SF1">
    <property type="entry name" value="HEAVY METAL TRANSPORTER"/>
    <property type="match status" value="1"/>
</dbReference>
<reference evidence="3 4" key="1">
    <citation type="journal article" date="2013" name="Int. J. Syst. Evol. Microbiol.">
        <title>Marinoscillum luteum sp. nov., isolated from marine sediment.</title>
        <authorList>
            <person name="Cha I.T."/>
            <person name="Park S.J."/>
            <person name="Kim S.J."/>
            <person name="Kim J.G."/>
            <person name="Jung M.Y."/>
            <person name="Shin K.S."/>
            <person name="Kwon K.K."/>
            <person name="Yang S.H."/>
            <person name="Seo Y.S."/>
            <person name="Rhee S.K."/>
        </authorList>
    </citation>
    <scope>NUCLEOTIDE SEQUENCE [LARGE SCALE GENOMIC DNA]</scope>
    <source>
        <strain evidence="3 4">KCTC 23939</strain>
    </source>
</reference>
<dbReference type="Pfam" id="PF13386">
    <property type="entry name" value="DsbD_2"/>
    <property type="match status" value="1"/>
</dbReference>
<feature type="transmembrane region" description="Helical" evidence="1">
    <location>
        <begin position="137"/>
        <end position="162"/>
    </location>
</feature>
<evidence type="ECO:0000259" key="2">
    <source>
        <dbReference type="Pfam" id="PF13386"/>
    </source>
</evidence>
<keyword evidence="4" id="KW-1185">Reference proteome</keyword>
<feature type="domain" description="Urease accessory protein UreH-like transmembrane" evidence="2">
    <location>
        <begin position="20"/>
        <end position="206"/>
    </location>
</feature>
<proteinExistence type="predicted"/>
<comment type="caution">
    <text evidence="3">The sequence shown here is derived from an EMBL/GenBank/DDBJ whole genome shotgun (WGS) entry which is preliminary data.</text>
</comment>
<sequence length="244" mass="26898">MDQWRGRLFSGRRNIHQMIVAFVIGLFGSVHCVAMCGPLMLTFTGTNGKNTFISFGLYHSGRLLFYGFIGAIFGLLGLSVRFFEVQQYLSILLGATILIVYLFPRIRTRIEGAYHRSWFFQSLKNVLTKYFSTRMRWFAAGLLNGALPCGLVYLAAAGALLSGGLTEAFFYMILFGLGTLPILAAFRFVSHYVPGLSHRLNNLITPVGLLAGIVLISRGVLAVAPDVNQLIKAQIMQVMTACGI</sequence>